<dbReference type="PANTHER" id="PTHR43918">
    <property type="entry name" value="ACETYLCHOLINESTERASE"/>
    <property type="match status" value="1"/>
</dbReference>
<accession>A0A2R4VQ96</accession>
<evidence type="ECO:0000313" key="8">
    <source>
        <dbReference type="Proteomes" id="UP000077405"/>
    </source>
</evidence>
<evidence type="ECO:0000259" key="6">
    <source>
        <dbReference type="Pfam" id="PF00135"/>
    </source>
</evidence>
<feature type="active site" description="Charge relay system" evidence="4">
    <location>
        <position position="315"/>
    </location>
</feature>
<dbReference type="Proteomes" id="UP000077405">
    <property type="component" value="Plasmid pYZ1"/>
</dbReference>
<dbReference type="GO" id="GO:0004104">
    <property type="term" value="F:cholinesterase activity"/>
    <property type="evidence" value="ECO:0007669"/>
    <property type="project" value="InterPro"/>
</dbReference>
<evidence type="ECO:0000313" key="7">
    <source>
        <dbReference type="EMBL" id="AWB06600.1"/>
    </source>
</evidence>
<keyword evidence="2 5" id="KW-0378">Hydrolase</keyword>
<comment type="similarity">
    <text evidence="1 5">Belongs to the type-B carboxylesterase/lipase family.</text>
</comment>
<evidence type="ECO:0000256" key="2">
    <source>
        <dbReference type="ARBA" id="ARBA00022801"/>
    </source>
</evidence>
<dbReference type="InterPro" id="IPR050654">
    <property type="entry name" value="AChE-related_enzymes"/>
</dbReference>
<dbReference type="SUPFAM" id="SSF53474">
    <property type="entry name" value="alpha/beta-Hydrolases"/>
    <property type="match status" value="1"/>
</dbReference>
<geneLocation type="plasmid" evidence="7 8">
    <name>pYZ1</name>
</geneLocation>
<keyword evidence="3" id="KW-1015">Disulfide bond</keyword>
<evidence type="ECO:0000256" key="4">
    <source>
        <dbReference type="PIRSR" id="PIRSR600997-1"/>
    </source>
</evidence>
<keyword evidence="7" id="KW-0614">Plasmid</keyword>
<protein>
    <recommendedName>
        <fullName evidence="5">Carboxylic ester hydrolase</fullName>
        <ecNumber evidence="5">3.1.1.-</ecNumber>
    </recommendedName>
</protein>
<name>A0A2R4VQ96_9PROT</name>
<dbReference type="PANTHER" id="PTHR43918:SF4">
    <property type="entry name" value="CARBOXYLIC ESTER HYDROLASE"/>
    <property type="match status" value="1"/>
</dbReference>
<proteinExistence type="inferred from homology"/>
<reference evidence="7 8" key="1">
    <citation type="submission" date="2018-04" db="EMBL/GenBank/DDBJ databases">
        <title>Complete genome sequence of the nitrogen-fixing bacterium Azospirillum humicireducens type strain SgZ-5.</title>
        <authorList>
            <person name="Yu Z."/>
        </authorList>
    </citation>
    <scope>NUCLEOTIDE SEQUENCE [LARGE SCALE GENOMIC DNA]</scope>
    <source>
        <strain evidence="7 8">SgZ-5</strain>
        <plasmid evidence="7 8">pYZ1</plasmid>
    </source>
</reference>
<dbReference type="InterPro" id="IPR019826">
    <property type="entry name" value="Carboxylesterase_B_AS"/>
</dbReference>
<feature type="active site" description="Charge relay system" evidence="4">
    <location>
        <position position="415"/>
    </location>
</feature>
<dbReference type="Pfam" id="PF00135">
    <property type="entry name" value="COesterase"/>
    <property type="match status" value="1"/>
</dbReference>
<dbReference type="EMBL" id="CP028902">
    <property type="protein sequence ID" value="AWB06600.1"/>
    <property type="molecule type" value="Genomic_DNA"/>
</dbReference>
<dbReference type="KEGG" id="ahu:A6A40_16095"/>
<dbReference type="EC" id="3.1.1.-" evidence="5"/>
<dbReference type="RefSeq" id="WP_108546910.1">
    <property type="nucleotide sequence ID" value="NZ_CP028902.1"/>
</dbReference>
<dbReference type="InterPro" id="IPR029058">
    <property type="entry name" value="AB_hydrolase_fold"/>
</dbReference>
<dbReference type="Gene3D" id="3.40.50.1820">
    <property type="entry name" value="alpha/beta hydrolase"/>
    <property type="match status" value="1"/>
</dbReference>
<dbReference type="InterPro" id="IPR000997">
    <property type="entry name" value="Cholinesterase"/>
</dbReference>
<sequence length="495" mass="52630">MTAIEDVVATTPFGRLTGKRIGGVSSFKRVPYAAPPVGARRFALPGEPISWTGIRPATAPGPIPPQLPSRLDDVMGAYPAAQNEDCLHLDIWTPRSLDDKAPVLVFIHGGGFMTGGGSLPCYDGQLIAERSGLVVVTITYRLGTLGFLPIEGLAAPNLGLHDQITALRWIRQAIGAFGGDPDRITVAGQSAGAYSIASLLGLPVGRSLFNQAILMSAPTGIKLRTPEECKPIVQGLLELLGLEPGQTAALRDIPIDTLIEAQGKLLRRPPTTPGDITPPFMPAYDGVLIPRDPLASLRDGSAGWCSTVVGVTREEYAAFHAGNPMLAGLTEEQLLAAIAGLYGDRAGAVVSAARTGRVPTTPQTLLSDLRSDDTFIQPNMDFAEAQLRHCAPTGARTFVYRFDWQSPNAALGACHCLDLPFLFGNLAVWQEAAPMLHGANRAELEDLCRLFQGALLRFAAQGDPNGPDTPAWPSHDRGRAVLHVDRRIYAAGLIG</sequence>
<gene>
    <name evidence="7" type="ORF">A6A40_16095</name>
</gene>
<dbReference type="PROSITE" id="PS00122">
    <property type="entry name" value="CARBOXYLESTERASE_B_1"/>
    <property type="match status" value="1"/>
</dbReference>
<dbReference type="InterPro" id="IPR002018">
    <property type="entry name" value="CarbesteraseB"/>
</dbReference>
<feature type="domain" description="Carboxylesterase type B" evidence="6">
    <location>
        <begin position="7"/>
        <end position="484"/>
    </location>
</feature>
<evidence type="ECO:0000256" key="1">
    <source>
        <dbReference type="ARBA" id="ARBA00005964"/>
    </source>
</evidence>
<feature type="active site" description="Acyl-ester intermediate" evidence="4">
    <location>
        <position position="190"/>
    </location>
</feature>
<dbReference type="AlphaFoldDB" id="A0A2R4VQ96"/>
<evidence type="ECO:0000256" key="5">
    <source>
        <dbReference type="RuleBase" id="RU361235"/>
    </source>
</evidence>
<evidence type="ECO:0000256" key="3">
    <source>
        <dbReference type="ARBA" id="ARBA00023157"/>
    </source>
</evidence>
<dbReference type="PRINTS" id="PR00878">
    <property type="entry name" value="CHOLNESTRASE"/>
</dbReference>
<dbReference type="OrthoDB" id="9775851at2"/>
<keyword evidence="8" id="KW-1185">Reference proteome</keyword>
<organism evidence="7 8">
    <name type="scientific">Azospirillum humicireducens</name>
    <dbReference type="NCBI Taxonomy" id="1226968"/>
    <lineage>
        <taxon>Bacteria</taxon>
        <taxon>Pseudomonadati</taxon>
        <taxon>Pseudomonadota</taxon>
        <taxon>Alphaproteobacteria</taxon>
        <taxon>Rhodospirillales</taxon>
        <taxon>Azospirillaceae</taxon>
        <taxon>Azospirillum</taxon>
    </lineage>
</organism>